<comment type="caution">
    <text evidence="1">The sequence shown here is derived from an EMBL/GenBank/DDBJ whole genome shotgun (WGS) entry which is preliminary data.</text>
</comment>
<organism evidence="1">
    <name type="scientific">Bacteroides intestinalis</name>
    <dbReference type="NCBI Taxonomy" id="329854"/>
    <lineage>
        <taxon>Bacteria</taxon>
        <taxon>Pseudomonadati</taxon>
        <taxon>Bacteroidota</taxon>
        <taxon>Bacteroidia</taxon>
        <taxon>Bacteroidales</taxon>
        <taxon>Bacteroidaceae</taxon>
        <taxon>Bacteroides</taxon>
    </lineage>
</organism>
<gene>
    <name evidence="1" type="ORF">HMPREF2531_02192</name>
</gene>
<sequence>MLATKILIHPSVSDFLEELPNILITEGYLQPKAIFPVTEKICNTLFSKEASHPVQHGISFSLNKTNVFWLSI</sequence>
<dbReference type="EMBL" id="LTDF01000076">
    <property type="protein sequence ID" value="KXT51195.1"/>
    <property type="molecule type" value="Genomic_DNA"/>
</dbReference>
<accession>A0A139LIG1</accession>
<evidence type="ECO:0000313" key="2">
    <source>
        <dbReference type="Proteomes" id="UP000070319"/>
    </source>
</evidence>
<name>A0A139LIG1_9BACE</name>
<dbReference type="AlphaFoldDB" id="A0A139LIG1"/>
<reference evidence="1 2" key="1">
    <citation type="submission" date="2016-02" db="EMBL/GenBank/DDBJ databases">
        <authorList>
            <person name="Wen L."/>
            <person name="He K."/>
            <person name="Yang H."/>
        </authorList>
    </citation>
    <scope>NUCLEOTIDE SEQUENCE [LARGE SCALE GENOMIC DNA]</scope>
    <source>
        <strain evidence="1 2">KLE1704</strain>
    </source>
</reference>
<evidence type="ECO:0000313" key="1">
    <source>
        <dbReference type="EMBL" id="KXT51195.1"/>
    </source>
</evidence>
<proteinExistence type="predicted"/>
<dbReference type="Proteomes" id="UP000070319">
    <property type="component" value="Unassembled WGS sequence"/>
</dbReference>
<dbReference type="PATRIC" id="fig|329854.7.peg.2235"/>
<protein>
    <submittedName>
        <fullName evidence="1">Uncharacterized protein</fullName>
    </submittedName>
</protein>